<dbReference type="OrthoDB" id="1938800at2759"/>
<comment type="caution">
    <text evidence="1">The sequence shown here is derived from an EMBL/GenBank/DDBJ whole genome shotgun (WGS) entry which is preliminary data.</text>
</comment>
<organism evidence="1 2">
    <name type="scientific">Cephalotus follicularis</name>
    <name type="common">Albany pitcher plant</name>
    <dbReference type="NCBI Taxonomy" id="3775"/>
    <lineage>
        <taxon>Eukaryota</taxon>
        <taxon>Viridiplantae</taxon>
        <taxon>Streptophyta</taxon>
        <taxon>Embryophyta</taxon>
        <taxon>Tracheophyta</taxon>
        <taxon>Spermatophyta</taxon>
        <taxon>Magnoliopsida</taxon>
        <taxon>eudicotyledons</taxon>
        <taxon>Gunneridae</taxon>
        <taxon>Pentapetalae</taxon>
        <taxon>rosids</taxon>
        <taxon>fabids</taxon>
        <taxon>Oxalidales</taxon>
        <taxon>Cephalotaceae</taxon>
        <taxon>Cephalotus</taxon>
    </lineage>
</organism>
<accession>A0A1Q3BLD8</accession>
<dbReference type="AlphaFoldDB" id="A0A1Q3BLD8"/>
<reference evidence="2" key="1">
    <citation type="submission" date="2016-04" db="EMBL/GenBank/DDBJ databases">
        <title>Cephalotus genome sequencing.</title>
        <authorList>
            <person name="Fukushima K."/>
            <person name="Hasebe M."/>
            <person name="Fang X."/>
        </authorList>
    </citation>
    <scope>NUCLEOTIDE SEQUENCE [LARGE SCALE GENOMIC DNA]</scope>
    <source>
        <strain evidence="2">cv. St1</strain>
    </source>
</reference>
<keyword evidence="2" id="KW-1185">Reference proteome</keyword>
<sequence>MFDEVMRTLADVRHMPYLRKNLISLGTMDSRGCKVGIEGGVIRVTKRALIKLQGRMIENLYRLVRTVQTCEGSIISQESVTIEGRGYKIVRPEVGCRSKKKQVMFASNIECGIFLSDRKGEVEPHRTS</sequence>
<proteinExistence type="predicted"/>
<evidence type="ECO:0000313" key="1">
    <source>
        <dbReference type="EMBL" id="GAV68785.1"/>
    </source>
</evidence>
<name>A0A1Q3BLD8_CEPFO</name>
<protein>
    <submittedName>
        <fullName evidence="1">Uncharacterized protein</fullName>
    </submittedName>
</protein>
<dbReference type="EMBL" id="BDDD01000664">
    <property type="protein sequence ID" value="GAV68785.1"/>
    <property type="molecule type" value="Genomic_DNA"/>
</dbReference>
<dbReference type="Proteomes" id="UP000187406">
    <property type="component" value="Unassembled WGS sequence"/>
</dbReference>
<dbReference type="InParanoid" id="A0A1Q3BLD8"/>
<evidence type="ECO:0000313" key="2">
    <source>
        <dbReference type="Proteomes" id="UP000187406"/>
    </source>
</evidence>
<gene>
    <name evidence="1" type="ORF">CFOL_v3_12288</name>
</gene>